<dbReference type="EMBL" id="CP035108">
    <property type="protein sequence ID" value="QAR32978.1"/>
    <property type="molecule type" value="Genomic_DNA"/>
</dbReference>
<keyword evidence="3" id="KW-1185">Reference proteome</keyword>
<dbReference type="AlphaFoldDB" id="A0A410JY50"/>
<feature type="transmembrane region" description="Helical" evidence="1">
    <location>
        <begin position="49"/>
        <end position="65"/>
    </location>
</feature>
<dbReference type="KEGG" id="gtl:EP073_06020"/>
<organism evidence="2 3">
    <name type="scientific">Geovibrio thiophilus</name>
    <dbReference type="NCBI Taxonomy" id="139438"/>
    <lineage>
        <taxon>Bacteria</taxon>
        <taxon>Pseudomonadati</taxon>
        <taxon>Deferribacterota</taxon>
        <taxon>Deferribacteres</taxon>
        <taxon>Deferribacterales</taxon>
        <taxon>Geovibrionaceae</taxon>
        <taxon>Geovibrio</taxon>
    </lineage>
</organism>
<keyword evidence="1" id="KW-1133">Transmembrane helix</keyword>
<reference evidence="2 3" key="1">
    <citation type="submission" date="2019-01" db="EMBL/GenBank/DDBJ databases">
        <title>Geovibrio thiophilus DSM 11263, complete genome.</title>
        <authorList>
            <person name="Spring S."/>
            <person name="Bunk B."/>
            <person name="Sproer C."/>
        </authorList>
    </citation>
    <scope>NUCLEOTIDE SEQUENCE [LARGE SCALE GENOMIC DNA]</scope>
    <source>
        <strain evidence="2 3">DSM 11263</strain>
    </source>
</reference>
<dbReference type="OrthoDB" id="10014992at2"/>
<keyword evidence="1" id="KW-0472">Membrane</keyword>
<evidence type="ECO:0000313" key="2">
    <source>
        <dbReference type="EMBL" id="QAR32978.1"/>
    </source>
</evidence>
<dbReference type="RefSeq" id="WP_128466264.1">
    <property type="nucleotide sequence ID" value="NZ_CP035108.1"/>
</dbReference>
<name>A0A410JY50_9BACT</name>
<evidence type="ECO:0000256" key="1">
    <source>
        <dbReference type="SAM" id="Phobius"/>
    </source>
</evidence>
<dbReference type="Proteomes" id="UP000287502">
    <property type="component" value="Chromosome"/>
</dbReference>
<proteinExistence type="predicted"/>
<gene>
    <name evidence="2" type="ORF">EP073_06020</name>
</gene>
<feature type="transmembrane region" description="Helical" evidence="1">
    <location>
        <begin position="6"/>
        <end position="28"/>
    </location>
</feature>
<accession>A0A410JY50</accession>
<protein>
    <submittedName>
        <fullName evidence="2">Uncharacterized protein</fullName>
    </submittedName>
</protein>
<sequence>MMNVDNILIFLSGFMIGGFICTRAEAFLIERRFPGEREAEDVAPYMKRLSFGGVFFSVLLGVVAYNLFPHVFIYGLCGGYALFAAKIGM</sequence>
<keyword evidence="1" id="KW-0812">Transmembrane</keyword>
<evidence type="ECO:0000313" key="3">
    <source>
        <dbReference type="Proteomes" id="UP000287502"/>
    </source>
</evidence>